<dbReference type="NCBIfam" id="TIGR01730">
    <property type="entry name" value="RND_mfp"/>
    <property type="match status" value="1"/>
</dbReference>
<dbReference type="Gene3D" id="2.40.50.100">
    <property type="match status" value="1"/>
</dbReference>
<dbReference type="PANTHER" id="PTHR30469">
    <property type="entry name" value="MULTIDRUG RESISTANCE PROTEIN MDTA"/>
    <property type="match status" value="1"/>
</dbReference>
<dbReference type="Gene3D" id="2.40.30.170">
    <property type="match status" value="1"/>
</dbReference>
<evidence type="ECO:0000313" key="4">
    <source>
        <dbReference type="EMBL" id="APZ94942.1"/>
    </source>
</evidence>
<feature type="domain" description="CusB-like beta-barrel" evidence="3">
    <location>
        <begin position="232"/>
        <end position="299"/>
    </location>
</feature>
<dbReference type="Gene3D" id="1.10.287.470">
    <property type="entry name" value="Helix hairpin bin"/>
    <property type="match status" value="1"/>
</dbReference>
<organism evidence="4 5">
    <name type="scientific">Fuerstiella marisgermanici</name>
    <dbReference type="NCBI Taxonomy" id="1891926"/>
    <lineage>
        <taxon>Bacteria</taxon>
        <taxon>Pseudomonadati</taxon>
        <taxon>Planctomycetota</taxon>
        <taxon>Planctomycetia</taxon>
        <taxon>Planctomycetales</taxon>
        <taxon>Planctomycetaceae</taxon>
        <taxon>Fuerstiella</taxon>
    </lineage>
</organism>
<dbReference type="Pfam" id="PF25954">
    <property type="entry name" value="Beta-barrel_RND_2"/>
    <property type="match status" value="1"/>
</dbReference>
<proteinExistence type="inferred from homology"/>
<gene>
    <name evidence="4" type="primary">macA_2</name>
    <name evidence="4" type="ORF">Fuma_04593</name>
</gene>
<feature type="domain" description="Multidrug resistance protein MdtA-like barrel-sandwich hybrid" evidence="2">
    <location>
        <begin position="86"/>
        <end position="224"/>
    </location>
</feature>
<dbReference type="PANTHER" id="PTHR30469:SF38">
    <property type="entry name" value="HLYD FAMILY SECRETION PROTEIN"/>
    <property type="match status" value="1"/>
</dbReference>
<dbReference type="InterPro" id="IPR058625">
    <property type="entry name" value="MdtA-like_BSH"/>
</dbReference>
<dbReference type="InterPro" id="IPR006143">
    <property type="entry name" value="RND_pump_MFP"/>
</dbReference>
<dbReference type="Gene3D" id="2.40.420.20">
    <property type="match status" value="1"/>
</dbReference>
<dbReference type="GO" id="GO:0015562">
    <property type="term" value="F:efflux transmembrane transporter activity"/>
    <property type="evidence" value="ECO:0007669"/>
    <property type="project" value="TreeGrafter"/>
</dbReference>
<keyword evidence="5" id="KW-1185">Reference proteome</keyword>
<evidence type="ECO:0000259" key="3">
    <source>
        <dbReference type="Pfam" id="PF25954"/>
    </source>
</evidence>
<dbReference type="Proteomes" id="UP000187735">
    <property type="component" value="Chromosome"/>
</dbReference>
<protein>
    <submittedName>
        <fullName evidence="4">Macrolide-specific efflux protein MacA</fullName>
    </submittedName>
</protein>
<dbReference type="SUPFAM" id="SSF111369">
    <property type="entry name" value="HlyD-like secretion proteins"/>
    <property type="match status" value="1"/>
</dbReference>
<evidence type="ECO:0000256" key="1">
    <source>
        <dbReference type="ARBA" id="ARBA00009477"/>
    </source>
</evidence>
<dbReference type="Pfam" id="PF25917">
    <property type="entry name" value="BSH_RND"/>
    <property type="match status" value="1"/>
</dbReference>
<dbReference type="KEGG" id="fmr:Fuma_04593"/>
<dbReference type="GO" id="GO:1990281">
    <property type="term" value="C:efflux pump complex"/>
    <property type="evidence" value="ECO:0007669"/>
    <property type="project" value="TreeGrafter"/>
</dbReference>
<dbReference type="STRING" id="1891926.Fuma_04593"/>
<sequence length="381" mass="41326">MVAIAMDKFMSVLRMFVRTVLPAAVGLGLLVAVIAWLSGAFTDKIEPGRADVDRPTLGDRPTDVVHEINKDYIEEAVGTLKAASRTEVSARVLADIKSINVSAGDLVAAGDVLIQLDSDEMEARVQQAEQALLAATASRKQAAVDFERAAELLKRKVGTQSDFDARKAQLDVATAKESQARQAIDEAKIILAYTTITAPKAGRVVDRLAEPGDTARPGQPLLVIYDAASLRLEAPVLEKLAVNLKVGDRLQVQIDALNRTVEAVVDQIVPQADAPSRSFLVKATLPRTDDLYEGMFGRLLIPAGVRRHLCLARNAIQEIGQLEFVNVVRDDETLERRMIRTGRLGVPGRVEVLSGVKAGERVVLRTRETNQLESASQDTSP</sequence>
<dbReference type="InterPro" id="IPR058792">
    <property type="entry name" value="Beta-barrel_RND_2"/>
</dbReference>
<reference evidence="4 5" key="1">
    <citation type="journal article" date="2016" name="Front. Microbiol.">
        <title>Fuerstia marisgermanicae gen. nov., sp. nov., an Unusual Member of the Phylum Planctomycetes from the German Wadden Sea.</title>
        <authorList>
            <person name="Kohn T."/>
            <person name="Heuer A."/>
            <person name="Jogler M."/>
            <person name="Vollmers J."/>
            <person name="Boedeker C."/>
            <person name="Bunk B."/>
            <person name="Rast P."/>
            <person name="Borchert D."/>
            <person name="Glockner I."/>
            <person name="Freese H.M."/>
            <person name="Klenk H.P."/>
            <person name="Overmann J."/>
            <person name="Kaster A.K."/>
            <person name="Rohde M."/>
            <person name="Wiegand S."/>
            <person name="Jogler C."/>
        </authorList>
    </citation>
    <scope>NUCLEOTIDE SEQUENCE [LARGE SCALE GENOMIC DNA]</scope>
    <source>
        <strain evidence="4 5">NH11</strain>
    </source>
</reference>
<comment type="similarity">
    <text evidence="1">Belongs to the membrane fusion protein (MFP) (TC 8.A.1) family.</text>
</comment>
<dbReference type="AlphaFoldDB" id="A0A1P8WLL0"/>
<name>A0A1P8WLL0_9PLAN</name>
<dbReference type="EMBL" id="CP017641">
    <property type="protein sequence ID" value="APZ94942.1"/>
    <property type="molecule type" value="Genomic_DNA"/>
</dbReference>
<accession>A0A1P8WLL0</accession>
<evidence type="ECO:0000313" key="5">
    <source>
        <dbReference type="Proteomes" id="UP000187735"/>
    </source>
</evidence>
<evidence type="ECO:0000259" key="2">
    <source>
        <dbReference type="Pfam" id="PF25917"/>
    </source>
</evidence>